<evidence type="ECO:0000313" key="2">
    <source>
        <dbReference type="Proteomes" id="UP001157502"/>
    </source>
</evidence>
<reference evidence="1" key="1">
    <citation type="submission" date="2021-05" db="EMBL/GenBank/DDBJ databases">
        <authorList>
            <person name="Pan Q."/>
            <person name="Jouanno E."/>
            <person name="Zahm M."/>
            <person name="Klopp C."/>
            <person name="Cabau C."/>
            <person name="Louis A."/>
            <person name="Berthelot C."/>
            <person name="Parey E."/>
            <person name="Roest Crollius H."/>
            <person name="Montfort J."/>
            <person name="Robinson-Rechavi M."/>
            <person name="Bouchez O."/>
            <person name="Lampietro C."/>
            <person name="Lopez Roques C."/>
            <person name="Donnadieu C."/>
            <person name="Postlethwait J."/>
            <person name="Bobe J."/>
            <person name="Dillon D."/>
            <person name="Chandos A."/>
            <person name="von Hippel F."/>
            <person name="Guiguen Y."/>
        </authorList>
    </citation>
    <scope>NUCLEOTIDE SEQUENCE</scope>
    <source>
        <strain evidence="1">YG-Jan2019</strain>
    </source>
</reference>
<comment type="caution">
    <text evidence="1">The sequence shown here is derived from an EMBL/GenBank/DDBJ whole genome shotgun (WGS) entry which is preliminary data.</text>
</comment>
<keyword evidence="2" id="KW-1185">Reference proteome</keyword>
<accession>A0ACC2FWV3</accession>
<dbReference type="Proteomes" id="UP001157502">
    <property type="component" value="Chromosome 21"/>
</dbReference>
<gene>
    <name evidence="1" type="ORF">DPEC_G00247950</name>
</gene>
<evidence type="ECO:0000313" key="1">
    <source>
        <dbReference type="EMBL" id="KAJ7995762.1"/>
    </source>
</evidence>
<organism evidence="1 2">
    <name type="scientific">Dallia pectoralis</name>
    <name type="common">Alaska blackfish</name>
    <dbReference type="NCBI Taxonomy" id="75939"/>
    <lineage>
        <taxon>Eukaryota</taxon>
        <taxon>Metazoa</taxon>
        <taxon>Chordata</taxon>
        <taxon>Craniata</taxon>
        <taxon>Vertebrata</taxon>
        <taxon>Euteleostomi</taxon>
        <taxon>Actinopterygii</taxon>
        <taxon>Neopterygii</taxon>
        <taxon>Teleostei</taxon>
        <taxon>Protacanthopterygii</taxon>
        <taxon>Esociformes</taxon>
        <taxon>Umbridae</taxon>
        <taxon>Dallia</taxon>
    </lineage>
</organism>
<proteinExistence type="predicted"/>
<sequence length="599" mass="67874">MAGCTISPLAFTMAMEVIIRASRWVVGGEKTKNGIRQPAIRAYMDDMTTLTTNAACTRRLLGKLQENIKWARMTIKPNKSRSISIVKGQLKNVRFCIGDDPIPTVSEQPVKSLGRWYNASLGDKDQVQQVKHNITISLDNINRTLLPGKLKLWCLQYGLLPQVMWPLTIYELPITTVQKMERTMTSYVKKWLGVPRCLTNISLYGKGILELPLTSLTEENKCSKVRLLMTLKDSSDQTISNAVPPLLTGRKWTPSDAVQQATSALRHRDIVGHVQLGRGGFGLAASKPTWRKASTSERRKMVVEEVRHQEKAERSAKAVSLAKQGQWMRWEGLERRKLSWRELWEMEANNISFIIRATNDVLPSPKNLNQWYGEDPTCDLCPIPANLKHILVGCKTSLTQGRYTWRHNQVLKSLAAALESKRNTINSLPLRTTNSIPALNFIPEGEKRPNYRPIRPETGQLATARDWKMLADLGQQLNFPPEIAVTTLRPDLVLWSPSLKSVYIIELTVPWESSTEEAYELKKLRYTDLAADAQQRGWRAKIYPVEVGCRGFVASSTTRLLKDLGICGQALRQTIRAVSEAAERNSHWIWIKRKDPCWA</sequence>
<name>A0ACC2FWV3_DALPE</name>
<protein>
    <submittedName>
        <fullName evidence="1">Uncharacterized protein</fullName>
    </submittedName>
</protein>
<dbReference type="EMBL" id="CM055748">
    <property type="protein sequence ID" value="KAJ7995762.1"/>
    <property type="molecule type" value="Genomic_DNA"/>
</dbReference>